<protein>
    <recommendedName>
        <fullName evidence="3">Toxin-antitoxin system, toxin component</fullName>
    </recommendedName>
</protein>
<proteinExistence type="predicted"/>
<evidence type="ECO:0008006" key="3">
    <source>
        <dbReference type="Google" id="ProtNLM"/>
    </source>
</evidence>
<dbReference type="Proteomes" id="UP000016649">
    <property type="component" value="Unassembled WGS sequence"/>
</dbReference>
<evidence type="ECO:0000313" key="2">
    <source>
        <dbReference type="Proteomes" id="UP000016649"/>
    </source>
</evidence>
<dbReference type="EMBL" id="AWVH01000005">
    <property type="protein sequence ID" value="ERJ94379.1"/>
    <property type="molecule type" value="Genomic_DNA"/>
</dbReference>
<evidence type="ECO:0000313" key="1">
    <source>
        <dbReference type="EMBL" id="ERJ94379.1"/>
    </source>
</evidence>
<organism evidence="1 2">
    <name type="scientific">Treponema lecithinolyticum ATCC 700332</name>
    <dbReference type="NCBI Taxonomy" id="1321815"/>
    <lineage>
        <taxon>Bacteria</taxon>
        <taxon>Pseudomonadati</taxon>
        <taxon>Spirochaetota</taxon>
        <taxon>Spirochaetia</taxon>
        <taxon>Spirochaetales</taxon>
        <taxon>Treponemataceae</taxon>
        <taxon>Treponema</taxon>
    </lineage>
</organism>
<comment type="caution">
    <text evidence="1">The sequence shown here is derived from an EMBL/GenBank/DDBJ whole genome shotgun (WGS) entry which is preliminary data.</text>
</comment>
<accession>A0ABN0P1W4</accession>
<gene>
    <name evidence="1" type="ORF">HMPREF9193_00351</name>
</gene>
<keyword evidence="2" id="KW-1185">Reference proteome</keyword>
<reference evidence="1 2" key="1">
    <citation type="submission" date="2013-08" db="EMBL/GenBank/DDBJ databases">
        <authorList>
            <person name="Weinstock G."/>
            <person name="Sodergren E."/>
            <person name="Wylie T."/>
            <person name="Fulton L."/>
            <person name="Fulton R."/>
            <person name="Fronick C."/>
            <person name="O'Laughlin M."/>
            <person name="Godfrey J."/>
            <person name="Miner T."/>
            <person name="Herter B."/>
            <person name="Appelbaum E."/>
            <person name="Cordes M."/>
            <person name="Lek S."/>
            <person name="Wollam A."/>
            <person name="Pepin K.H."/>
            <person name="Palsikar V.B."/>
            <person name="Mitreva M."/>
            <person name="Wilson R.K."/>
        </authorList>
    </citation>
    <scope>NUCLEOTIDE SEQUENCE [LARGE SCALE GENOMIC DNA]</scope>
    <source>
        <strain evidence="1 2">ATCC 700332</strain>
    </source>
</reference>
<sequence>MMKTALCKSAEKLDFELWLSQPVFLHCEPKKLKTYYTQSVLYARRLASKYPLSEKNVFSSIFDLGVTNITPYTETEKCLRTDKAYYEIDNASIHWNDDFPLKIKSDIRNGVLDGAKRIQAALLFHEAFHHIEEYKEKPTDVYLQQMFGLRFFSLFRELAAFAFVNAQMKNYCCQWIDFYWREQKNEAVR</sequence>
<dbReference type="RefSeq" id="WP_021686752.1">
    <property type="nucleotide sequence ID" value="NZ_KI260561.1"/>
</dbReference>
<name>A0ABN0P1W4_TRELE</name>